<dbReference type="InterPro" id="IPR011009">
    <property type="entry name" value="Kinase-like_dom_sf"/>
</dbReference>
<sequence>MQSPSLVIHTYVKIHYSDTSEDLSSEDYTIECKLSGKEYALRNTIEMIAGLFYQCTSSAVCMTEGGRAVLKKGPWNVIQWEGFVYGHVQRLCGFPVVCEQMLDYGTDSTLAGLILRPVVVFDELVVDHEPELPEPPRFPSSVTAAIGAKLMIRMRHMHFEGILHTDIHPGNIGLPSFREPPELASALHARQIDDLRPTFIDFGLARINGYHPMVDCEYHTPEWTYISDRVVRDQSTYTKADDLESLVYSLFAFRLMSHPPWHAEATGNDFDGVEDRSTVEPFLLDLIDYARSLQPDDRINYWEWVSLLEDTTSV</sequence>
<feature type="domain" description="Protein kinase" evidence="1">
    <location>
        <begin position="1"/>
        <end position="312"/>
    </location>
</feature>
<dbReference type="PROSITE" id="PS50011">
    <property type="entry name" value="PROTEIN_KINASE_DOM"/>
    <property type="match status" value="1"/>
</dbReference>
<reference evidence="2 3" key="1">
    <citation type="submission" date="2019-01" db="EMBL/GenBank/DDBJ databases">
        <title>Genome sequencing of the rare red list fungi Fomitopsis rosea.</title>
        <authorList>
            <person name="Buettner E."/>
            <person name="Kellner H."/>
        </authorList>
    </citation>
    <scope>NUCLEOTIDE SEQUENCE [LARGE SCALE GENOMIC DNA]</scope>
    <source>
        <strain evidence="2 3">DSM 105464</strain>
    </source>
</reference>
<evidence type="ECO:0000259" key="1">
    <source>
        <dbReference type="PROSITE" id="PS50011"/>
    </source>
</evidence>
<dbReference type="SUPFAM" id="SSF56112">
    <property type="entry name" value="Protein kinase-like (PK-like)"/>
    <property type="match status" value="1"/>
</dbReference>
<comment type="caution">
    <text evidence="2">The sequence shown here is derived from an EMBL/GenBank/DDBJ whole genome shotgun (WGS) entry which is preliminary data.</text>
</comment>
<organism evidence="2 3">
    <name type="scientific">Rhodofomes roseus</name>
    <dbReference type="NCBI Taxonomy" id="34475"/>
    <lineage>
        <taxon>Eukaryota</taxon>
        <taxon>Fungi</taxon>
        <taxon>Dikarya</taxon>
        <taxon>Basidiomycota</taxon>
        <taxon>Agaricomycotina</taxon>
        <taxon>Agaricomycetes</taxon>
        <taxon>Polyporales</taxon>
        <taxon>Rhodofomes</taxon>
    </lineage>
</organism>
<accession>A0A4Y9Y530</accession>
<proteinExistence type="predicted"/>
<dbReference type="EMBL" id="SEKV01000444">
    <property type="protein sequence ID" value="TFY57220.1"/>
    <property type="molecule type" value="Genomic_DNA"/>
</dbReference>
<dbReference type="AlphaFoldDB" id="A0A4Y9Y530"/>
<evidence type="ECO:0000313" key="3">
    <source>
        <dbReference type="Proteomes" id="UP000298390"/>
    </source>
</evidence>
<gene>
    <name evidence="2" type="ORF">EVJ58_g7151</name>
</gene>
<dbReference type="Proteomes" id="UP000298390">
    <property type="component" value="Unassembled WGS sequence"/>
</dbReference>
<dbReference type="GO" id="GO:0004672">
    <property type="term" value="F:protein kinase activity"/>
    <property type="evidence" value="ECO:0007669"/>
    <property type="project" value="InterPro"/>
</dbReference>
<protein>
    <recommendedName>
        <fullName evidence="1">Protein kinase domain-containing protein</fullName>
    </recommendedName>
</protein>
<dbReference type="InterPro" id="IPR000719">
    <property type="entry name" value="Prot_kinase_dom"/>
</dbReference>
<dbReference type="GO" id="GO:0005524">
    <property type="term" value="F:ATP binding"/>
    <property type="evidence" value="ECO:0007669"/>
    <property type="project" value="InterPro"/>
</dbReference>
<dbReference type="Gene3D" id="1.10.510.10">
    <property type="entry name" value="Transferase(Phosphotransferase) domain 1"/>
    <property type="match status" value="1"/>
</dbReference>
<evidence type="ECO:0000313" key="2">
    <source>
        <dbReference type="EMBL" id="TFY57220.1"/>
    </source>
</evidence>
<name>A0A4Y9Y530_9APHY</name>